<reference evidence="9 10" key="1">
    <citation type="submission" date="2019-10" db="EMBL/GenBank/DDBJ databases">
        <title>Description of Paenibacillus choica sp. nov.</title>
        <authorList>
            <person name="Carlier A."/>
            <person name="Qi S."/>
        </authorList>
    </citation>
    <scope>NUCLEOTIDE SEQUENCE [LARGE SCALE GENOMIC DNA]</scope>
    <source>
        <strain evidence="9 10">LMG 31460</strain>
    </source>
</reference>
<evidence type="ECO:0000256" key="4">
    <source>
        <dbReference type="ARBA" id="ARBA00022544"/>
    </source>
</evidence>
<accession>A0ABX1ZB59</accession>
<evidence type="ECO:0000313" key="10">
    <source>
        <dbReference type="Proteomes" id="UP000658690"/>
    </source>
</evidence>
<evidence type="ECO:0000256" key="1">
    <source>
        <dbReference type="ARBA" id="ARBA00004141"/>
    </source>
</evidence>
<gene>
    <name evidence="9" type="ORF">GC102_33445</name>
</gene>
<evidence type="ECO:0000256" key="5">
    <source>
        <dbReference type="ARBA" id="ARBA00022692"/>
    </source>
</evidence>
<evidence type="ECO:0000313" key="9">
    <source>
        <dbReference type="EMBL" id="NOU90598.1"/>
    </source>
</evidence>
<dbReference type="PANTHER" id="PTHR34975">
    <property type="entry name" value="SPORE GERMINATION PROTEIN A2"/>
    <property type="match status" value="1"/>
</dbReference>
<evidence type="ECO:0000256" key="8">
    <source>
        <dbReference type="SAM" id="Phobius"/>
    </source>
</evidence>
<evidence type="ECO:0000256" key="3">
    <source>
        <dbReference type="ARBA" id="ARBA00022448"/>
    </source>
</evidence>
<evidence type="ECO:0000256" key="7">
    <source>
        <dbReference type="ARBA" id="ARBA00023136"/>
    </source>
</evidence>
<dbReference type="InterPro" id="IPR004761">
    <property type="entry name" value="Spore_GerAB"/>
</dbReference>
<dbReference type="EMBL" id="WHOC01000175">
    <property type="protein sequence ID" value="NOU90598.1"/>
    <property type="molecule type" value="Genomic_DNA"/>
</dbReference>
<feature type="transmembrane region" description="Helical" evidence="8">
    <location>
        <begin position="220"/>
        <end position="245"/>
    </location>
</feature>
<feature type="transmembrane region" description="Helical" evidence="8">
    <location>
        <begin position="335"/>
        <end position="358"/>
    </location>
</feature>
<evidence type="ECO:0000256" key="6">
    <source>
        <dbReference type="ARBA" id="ARBA00022989"/>
    </source>
</evidence>
<keyword evidence="6 8" id="KW-1133">Transmembrane helix</keyword>
<feature type="transmembrane region" description="Helical" evidence="8">
    <location>
        <begin position="40"/>
        <end position="61"/>
    </location>
</feature>
<dbReference type="Proteomes" id="UP000658690">
    <property type="component" value="Unassembled WGS sequence"/>
</dbReference>
<feature type="transmembrane region" description="Helical" evidence="8">
    <location>
        <begin position="271"/>
        <end position="294"/>
    </location>
</feature>
<name>A0ABX1ZB59_9BACL</name>
<sequence length="367" mass="41007">MNKRISVSSRQMATLFLSFLTGSAIVNIPAPLTGAAKNAAWMSLWMANGLGMLLLFCILYLHRKYPDLTLIQYSRQALGRVMTVIIAVPFLLIFFDMLADIVGDIGGFFKSTMMRETPTYVFHILVLFTAAMTVRSGIEVMARMFTLLVITIFMFSAVVMLLMIPNYNVELLMPLLPDGFKPVLHGAYIAWGFPYAEMILFSMVLPFARPDQEPLGKFMFVVLLISGISLTLVIVCTIMALGPLAANIKFSLFTLARMIELAEVIERVESVIGLALIVGSYMKASIVLFAINLGLSQLFRLQDERILIFPITFVALLLSLTMFRNDFEFMEHVGTVWPLLITVTGVVPILLLTIVTAFKSRRKQESS</sequence>
<feature type="transmembrane region" description="Helical" evidence="8">
    <location>
        <begin position="119"/>
        <end position="138"/>
    </location>
</feature>
<keyword evidence="7 8" id="KW-0472">Membrane</keyword>
<comment type="subcellular location">
    <subcellularLocation>
        <location evidence="1">Membrane</location>
        <topology evidence="1">Multi-pass membrane protein</topology>
    </subcellularLocation>
</comment>
<comment type="caution">
    <text evidence="9">The sequence shown here is derived from an EMBL/GenBank/DDBJ whole genome shotgun (WGS) entry which is preliminary data.</text>
</comment>
<dbReference type="PANTHER" id="PTHR34975:SF2">
    <property type="entry name" value="SPORE GERMINATION PROTEIN A2"/>
    <property type="match status" value="1"/>
</dbReference>
<comment type="similarity">
    <text evidence="2">Belongs to the amino acid-polyamine-organocation (APC) superfamily. Spore germination protein (SGP) (TC 2.A.3.9) family.</text>
</comment>
<keyword evidence="4" id="KW-0309">Germination</keyword>
<feature type="transmembrane region" description="Helical" evidence="8">
    <location>
        <begin position="187"/>
        <end position="208"/>
    </location>
</feature>
<dbReference type="Pfam" id="PF03845">
    <property type="entry name" value="Spore_permease"/>
    <property type="match status" value="1"/>
</dbReference>
<feature type="transmembrane region" description="Helical" evidence="8">
    <location>
        <begin position="81"/>
        <end position="99"/>
    </location>
</feature>
<evidence type="ECO:0000256" key="2">
    <source>
        <dbReference type="ARBA" id="ARBA00007998"/>
    </source>
</evidence>
<feature type="transmembrane region" description="Helical" evidence="8">
    <location>
        <begin position="306"/>
        <end position="323"/>
    </location>
</feature>
<protein>
    <submittedName>
        <fullName evidence="9">GerAB/ArcD/ProY family transporter</fullName>
    </submittedName>
</protein>
<organism evidence="9 10">
    <name type="scientific">Paenibacillus germinis</name>
    <dbReference type="NCBI Taxonomy" id="2654979"/>
    <lineage>
        <taxon>Bacteria</taxon>
        <taxon>Bacillati</taxon>
        <taxon>Bacillota</taxon>
        <taxon>Bacilli</taxon>
        <taxon>Bacillales</taxon>
        <taxon>Paenibacillaceae</taxon>
        <taxon>Paenibacillus</taxon>
    </lineage>
</organism>
<feature type="transmembrane region" description="Helical" evidence="8">
    <location>
        <begin position="145"/>
        <end position="167"/>
    </location>
</feature>
<keyword evidence="10" id="KW-1185">Reference proteome</keyword>
<keyword evidence="5 8" id="KW-0812">Transmembrane</keyword>
<proteinExistence type="inferred from homology"/>
<keyword evidence="3" id="KW-0813">Transport</keyword>
<dbReference type="NCBIfam" id="TIGR00912">
    <property type="entry name" value="2A0309"/>
    <property type="match status" value="1"/>
</dbReference>